<organism evidence="1 2">
    <name type="scientific">Echinimonas agarilytica</name>
    <dbReference type="NCBI Taxonomy" id="1215918"/>
    <lineage>
        <taxon>Bacteria</taxon>
        <taxon>Pseudomonadati</taxon>
        <taxon>Pseudomonadota</taxon>
        <taxon>Gammaproteobacteria</taxon>
        <taxon>Alteromonadales</taxon>
        <taxon>Echinimonadaceae</taxon>
        <taxon>Echinimonas</taxon>
    </lineage>
</organism>
<keyword evidence="2" id="KW-1185">Reference proteome</keyword>
<evidence type="ECO:0000313" key="2">
    <source>
        <dbReference type="Proteomes" id="UP001165393"/>
    </source>
</evidence>
<proteinExistence type="predicted"/>
<gene>
    <name evidence="1" type="ORF">NAF29_00660</name>
</gene>
<dbReference type="Proteomes" id="UP001165393">
    <property type="component" value="Unassembled WGS sequence"/>
</dbReference>
<dbReference type="EMBL" id="JAMQGP010000001">
    <property type="protein sequence ID" value="MCM2678182.1"/>
    <property type="molecule type" value="Genomic_DNA"/>
</dbReference>
<dbReference type="AlphaFoldDB" id="A0AA41W3I8"/>
<accession>A0AA41W3I8</accession>
<sequence>MNSYLNKGFKDLKGTGSELRDNRDYDRLVDMVGEDGARRAIRHKLQERNLTEHEWGVYRKVRSILHSHPLQVREEVKEVNNLTEGLTDDSN</sequence>
<name>A0AA41W3I8_9GAMM</name>
<dbReference type="RefSeq" id="WP_251259501.1">
    <property type="nucleotide sequence ID" value="NZ_JAMQGP010000001.1"/>
</dbReference>
<protein>
    <submittedName>
        <fullName evidence="1">Uncharacterized protein</fullName>
    </submittedName>
</protein>
<evidence type="ECO:0000313" key="1">
    <source>
        <dbReference type="EMBL" id="MCM2678182.1"/>
    </source>
</evidence>
<comment type="caution">
    <text evidence="1">The sequence shown here is derived from an EMBL/GenBank/DDBJ whole genome shotgun (WGS) entry which is preliminary data.</text>
</comment>
<reference evidence="1 2" key="1">
    <citation type="journal article" date="2013" name="Antonie Van Leeuwenhoek">
        <title>Echinimonas agarilytica gen. nov., sp. nov., a new gammaproteobacterium isolated from the sea urchin Strongylocentrotus intermedius.</title>
        <authorList>
            <person name="Nedashkovskaya O.I."/>
            <person name="Stenkova A.M."/>
            <person name="Zhukova N.V."/>
            <person name="Van Trappen S."/>
            <person name="Lee J.S."/>
            <person name="Kim S.B."/>
        </authorList>
    </citation>
    <scope>NUCLEOTIDE SEQUENCE [LARGE SCALE GENOMIC DNA]</scope>
    <source>
        <strain evidence="1 2">KMM 6351</strain>
    </source>
</reference>